<sequence>MTLFILFQGCLLYVLVRPIETPEKPVVKLETKSRKIETTSLKYEAKSNA</sequence>
<accession>A0A4R2NSX7</accession>
<evidence type="ECO:0000313" key="1">
    <source>
        <dbReference type="EMBL" id="TCP24505.1"/>
    </source>
</evidence>
<keyword evidence="2" id="KW-1185">Reference proteome</keyword>
<evidence type="ECO:0000313" key="2">
    <source>
        <dbReference type="Proteomes" id="UP000295416"/>
    </source>
</evidence>
<protein>
    <submittedName>
        <fullName evidence="1">Uncharacterized protein</fullName>
    </submittedName>
</protein>
<proteinExistence type="predicted"/>
<gene>
    <name evidence="1" type="ORF">EV207_1242</name>
</gene>
<reference evidence="1 2" key="1">
    <citation type="submission" date="2019-03" db="EMBL/GenBank/DDBJ databases">
        <title>Genomic Encyclopedia of Type Strains, Phase IV (KMG-IV): sequencing the most valuable type-strain genomes for metagenomic binning, comparative biology and taxonomic classification.</title>
        <authorList>
            <person name="Goeker M."/>
        </authorList>
    </citation>
    <scope>NUCLEOTIDE SEQUENCE [LARGE SCALE GENOMIC DNA]</scope>
    <source>
        <strain evidence="1 2">DSM 19377</strain>
    </source>
</reference>
<dbReference type="AlphaFoldDB" id="A0A4R2NSX7"/>
<organism evidence="1 2">
    <name type="scientific">Scopulibacillus darangshiensis</name>
    <dbReference type="NCBI Taxonomy" id="442528"/>
    <lineage>
        <taxon>Bacteria</taxon>
        <taxon>Bacillati</taxon>
        <taxon>Bacillota</taxon>
        <taxon>Bacilli</taxon>
        <taxon>Bacillales</taxon>
        <taxon>Sporolactobacillaceae</taxon>
        <taxon>Scopulibacillus</taxon>
    </lineage>
</organism>
<name>A0A4R2NSX7_9BACL</name>
<dbReference type="Proteomes" id="UP000295416">
    <property type="component" value="Unassembled WGS sequence"/>
</dbReference>
<dbReference type="EMBL" id="SLXK01000024">
    <property type="protein sequence ID" value="TCP24505.1"/>
    <property type="molecule type" value="Genomic_DNA"/>
</dbReference>
<comment type="caution">
    <text evidence="1">The sequence shown here is derived from an EMBL/GenBank/DDBJ whole genome shotgun (WGS) entry which is preliminary data.</text>
</comment>